<proteinExistence type="predicted"/>
<feature type="region of interest" description="Disordered" evidence="1">
    <location>
        <begin position="1"/>
        <end position="82"/>
    </location>
</feature>
<evidence type="ECO:0000313" key="2">
    <source>
        <dbReference type="EMBL" id="AGO84950.1"/>
    </source>
</evidence>
<dbReference type="Proteomes" id="UP000204584">
    <property type="component" value="Segment"/>
</dbReference>
<evidence type="ECO:0000256" key="1">
    <source>
        <dbReference type="SAM" id="MobiDB-lite"/>
    </source>
</evidence>
<dbReference type="KEGG" id="vg:16606737"/>
<evidence type="ECO:0008006" key="4">
    <source>
        <dbReference type="Google" id="ProtNLM"/>
    </source>
</evidence>
<reference evidence="2 3" key="1">
    <citation type="journal article" date="2013" name="Science">
        <title>Pandoraviruses: amoeba viruses with genomes up to 2.5 Mb reaching that of parasitic eukaryotes.</title>
        <authorList>
            <person name="Philippe N."/>
            <person name="Legendre M."/>
            <person name="Doutre G."/>
            <person name="Coute Y."/>
            <person name="Poirot O."/>
            <person name="Lescot M."/>
            <person name="Arslan D."/>
            <person name="Seltzer V."/>
            <person name="Bertaux L."/>
            <person name="Bruley C."/>
            <person name="Garin J."/>
            <person name="Claverie J.M."/>
            <person name="Abergel C."/>
        </authorList>
    </citation>
    <scope>NUCLEOTIDE SEQUENCE [LARGE SCALE GENOMIC DNA]</scope>
</reference>
<gene>
    <name evidence="2" type="ORF">psal_cds_876</name>
</gene>
<organism evidence="2 3">
    <name type="scientific">Pandoravirus salinus</name>
    <dbReference type="NCBI Taxonomy" id="1349410"/>
    <lineage>
        <taxon>Viruses</taxon>
        <taxon>Pandoravirus</taxon>
    </lineage>
</organism>
<feature type="compositionally biased region" description="Pro residues" evidence="1">
    <location>
        <begin position="108"/>
        <end position="123"/>
    </location>
</feature>
<evidence type="ECO:0000313" key="3">
    <source>
        <dbReference type="Proteomes" id="UP000204584"/>
    </source>
</evidence>
<dbReference type="EMBL" id="KC977571">
    <property type="protein sequence ID" value="AGO84950.1"/>
    <property type="molecule type" value="Genomic_DNA"/>
</dbReference>
<feature type="compositionally biased region" description="Basic and acidic residues" evidence="1">
    <location>
        <begin position="37"/>
        <end position="49"/>
    </location>
</feature>
<protein>
    <recommendedName>
        <fullName evidence="4">Complement C1q subcomponent subunit B</fullName>
    </recommendedName>
</protein>
<feature type="compositionally biased region" description="Gly residues" evidence="1">
    <location>
        <begin position="59"/>
        <end position="78"/>
    </location>
</feature>
<accession>S4W3S7</accession>
<sequence>MPRKHETPRCPSSSSSSASSHRHHDPHVVVIDYERDEDGRRPDNGDRDRQGRRRAFDGTNGGAFGGNGGGFGGGGGSGFPQTGGNFTVIPIPGPVGPPGPTGVGIAGPPGPTGPAGPIGPPGAPGAVGPAGPPGTPGGIGPVGPPGPALAAIGFSSLITPGTDIAIPVAGTTPVTPFETASRPGLFNTGSFDGTTFTAPVDSTYRFSAAVFIPDVVLTALGDTLTLNLLLTPTVGAPVVVRSNSLPTVAGLVGVTLGGATLSVDAALDLAPGDAVSLTLTNDTAVALALTLGAGGTETATWFDGNAMGQPAVAP</sequence>
<dbReference type="RefSeq" id="YP_008438024.1">
    <property type="nucleotide sequence ID" value="NC_022098.1"/>
</dbReference>
<feature type="region of interest" description="Disordered" evidence="1">
    <location>
        <begin position="107"/>
        <end position="141"/>
    </location>
</feature>
<dbReference type="GeneID" id="16606737"/>
<keyword evidence="3" id="KW-1185">Reference proteome</keyword>
<name>S4W3S7_9VIRU</name>